<evidence type="ECO:0000313" key="3">
    <source>
        <dbReference type="Proteomes" id="UP000617531"/>
    </source>
</evidence>
<keyword evidence="1" id="KW-0812">Transmembrane</keyword>
<keyword evidence="3" id="KW-1185">Reference proteome</keyword>
<gene>
    <name evidence="2" type="ORF">GCM10011600_13000</name>
</gene>
<dbReference type="RefSeq" id="WP_191282663.1">
    <property type="nucleotide sequence ID" value="NZ_BNAI01000002.1"/>
</dbReference>
<feature type="transmembrane region" description="Helical" evidence="1">
    <location>
        <begin position="51"/>
        <end position="74"/>
    </location>
</feature>
<protein>
    <submittedName>
        <fullName evidence="2">Uncharacterized protein</fullName>
    </submittedName>
</protein>
<feature type="transmembrane region" description="Helical" evidence="1">
    <location>
        <begin position="81"/>
        <end position="101"/>
    </location>
</feature>
<proteinExistence type="predicted"/>
<reference evidence="2" key="2">
    <citation type="submission" date="2020-09" db="EMBL/GenBank/DDBJ databases">
        <authorList>
            <person name="Sun Q."/>
            <person name="Zhou Y."/>
        </authorList>
    </citation>
    <scope>NUCLEOTIDE SEQUENCE</scope>
    <source>
        <strain evidence="2">CGMCC 1.16548</strain>
    </source>
</reference>
<feature type="transmembrane region" description="Helical" evidence="1">
    <location>
        <begin position="24"/>
        <end position="45"/>
    </location>
</feature>
<comment type="caution">
    <text evidence="2">The sequence shown here is derived from an EMBL/GenBank/DDBJ whole genome shotgun (WGS) entry which is preliminary data.</text>
</comment>
<organism evidence="2 3">
    <name type="scientific">Pseudolysinimonas yzui</name>
    <dbReference type="NCBI Taxonomy" id="2708254"/>
    <lineage>
        <taxon>Bacteria</taxon>
        <taxon>Bacillati</taxon>
        <taxon>Actinomycetota</taxon>
        <taxon>Actinomycetes</taxon>
        <taxon>Micrococcales</taxon>
        <taxon>Microbacteriaceae</taxon>
        <taxon>Pseudolysinimonas</taxon>
    </lineage>
</organism>
<name>A0A8J3GPU6_9MICO</name>
<keyword evidence="1" id="KW-1133">Transmembrane helix</keyword>
<dbReference type="AlphaFoldDB" id="A0A8J3GPU6"/>
<keyword evidence="1" id="KW-0472">Membrane</keyword>
<evidence type="ECO:0000313" key="2">
    <source>
        <dbReference type="EMBL" id="GHF13517.1"/>
    </source>
</evidence>
<sequence>MTLEADAAVAHEQPARPVRWPGRVALALGILTPIAVLTGVVAVSFDAFAVATMAAWVGIGASALAVLGGLVAAIGNWERGAAIGGIALGLLANPLVLTYGLDAAGNI</sequence>
<evidence type="ECO:0000256" key="1">
    <source>
        <dbReference type="SAM" id="Phobius"/>
    </source>
</evidence>
<reference evidence="2" key="1">
    <citation type="journal article" date="2014" name="Int. J. Syst. Evol. Microbiol.">
        <title>Complete genome sequence of Corynebacterium casei LMG S-19264T (=DSM 44701T), isolated from a smear-ripened cheese.</title>
        <authorList>
            <consortium name="US DOE Joint Genome Institute (JGI-PGF)"/>
            <person name="Walter F."/>
            <person name="Albersmeier A."/>
            <person name="Kalinowski J."/>
            <person name="Ruckert C."/>
        </authorList>
    </citation>
    <scope>NUCLEOTIDE SEQUENCE</scope>
    <source>
        <strain evidence="2">CGMCC 1.16548</strain>
    </source>
</reference>
<accession>A0A8J3GPU6</accession>
<dbReference type="Proteomes" id="UP000617531">
    <property type="component" value="Unassembled WGS sequence"/>
</dbReference>
<dbReference type="EMBL" id="BNAI01000002">
    <property type="protein sequence ID" value="GHF13517.1"/>
    <property type="molecule type" value="Genomic_DNA"/>
</dbReference>